<dbReference type="InterPro" id="IPR051085">
    <property type="entry name" value="MB_O-acyltransferase"/>
</dbReference>
<reference evidence="9" key="1">
    <citation type="submission" date="2022-06" db="EMBL/GenBank/DDBJ databases">
        <title>Vallitalea longa sp. nov., an anaerobic bacterium isolated from marine sediment.</title>
        <authorList>
            <person name="Hirano S."/>
            <person name="Terahara T."/>
            <person name="Mori K."/>
            <person name="Hamada M."/>
            <person name="Matsumoto R."/>
            <person name="Kobayashi T."/>
        </authorList>
    </citation>
    <scope>NUCLEOTIDE SEQUENCE</scope>
    <source>
        <strain evidence="9">SH18-1</strain>
    </source>
</reference>
<dbReference type="RefSeq" id="WP_281819555.1">
    <property type="nucleotide sequence ID" value="NZ_BRLB01000027.1"/>
</dbReference>
<gene>
    <name evidence="9" type="ORF">SH1V18_46170</name>
</gene>
<feature type="transmembrane region" description="Helical" evidence="8">
    <location>
        <begin position="357"/>
        <end position="373"/>
    </location>
</feature>
<evidence type="ECO:0000256" key="7">
    <source>
        <dbReference type="PIRNR" id="PIRNR016636"/>
    </source>
</evidence>
<dbReference type="AlphaFoldDB" id="A0A9W5YDV2"/>
<proteinExistence type="inferred from homology"/>
<feature type="transmembrane region" description="Helical" evidence="8">
    <location>
        <begin position="328"/>
        <end position="345"/>
    </location>
</feature>
<feature type="transmembrane region" description="Helical" evidence="8">
    <location>
        <begin position="73"/>
        <end position="93"/>
    </location>
</feature>
<organism evidence="9 10">
    <name type="scientific">Vallitalea longa</name>
    <dbReference type="NCBI Taxonomy" id="2936439"/>
    <lineage>
        <taxon>Bacteria</taxon>
        <taxon>Bacillati</taxon>
        <taxon>Bacillota</taxon>
        <taxon>Clostridia</taxon>
        <taxon>Lachnospirales</taxon>
        <taxon>Vallitaleaceae</taxon>
        <taxon>Vallitalea</taxon>
    </lineage>
</organism>
<evidence type="ECO:0000256" key="2">
    <source>
        <dbReference type="ARBA" id="ARBA00010323"/>
    </source>
</evidence>
<protein>
    <submittedName>
        <fullName evidence="9">Alginate O-acetylation protein</fullName>
    </submittedName>
</protein>
<accession>A0A9W5YDV2</accession>
<dbReference type="GO" id="GO:0016746">
    <property type="term" value="F:acyltransferase activity"/>
    <property type="evidence" value="ECO:0007669"/>
    <property type="project" value="UniProtKB-KW"/>
</dbReference>
<evidence type="ECO:0000256" key="3">
    <source>
        <dbReference type="ARBA" id="ARBA00022475"/>
    </source>
</evidence>
<dbReference type="InterPro" id="IPR028362">
    <property type="entry name" value="AlgI"/>
</dbReference>
<evidence type="ECO:0000256" key="4">
    <source>
        <dbReference type="ARBA" id="ARBA00022692"/>
    </source>
</evidence>
<dbReference type="InterPro" id="IPR024194">
    <property type="entry name" value="Ac/AlaTfrase_AlgI/DltB"/>
</dbReference>
<evidence type="ECO:0000256" key="1">
    <source>
        <dbReference type="ARBA" id="ARBA00004651"/>
    </source>
</evidence>
<dbReference type="PANTHER" id="PTHR13285:SF18">
    <property type="entry name" value="PROTEIN-CYSTEINE N-PALMITOYLTRANSFERASE RASP"/>
    <property type="match status" value="1"/>
</dbReference>
<keyword evidence="6 7" id="KW-0472">Membrane</keyword>
<comment type="subcellular location">
    <subcellularLocation>
        <location evidence="1">Cell membrane</location>
        <topology evidence="1">Multi-pass membrane protein</topology>
    </subcellularLocation>
</comment>
<dbReference type="GO" id="GO:0042121">
    <property type="term" value="P:alginic acid biosynthetic process"/>
    <property type="evidence" value="ECO:0007669"/>
    <property type="project" value="InterPro"/>
</dbReference>
<keyword evidence="5 8" id="KW-1133">Transmembrane helix</keyword>
<feature type="transmembrane region" description="Helical" evidence="8">
    <location>
        <begin position="305"/>
        <end position="322"/>
    </location>
</feature>
<keyword evidence="7" id="KW-0808">Transferase</keyword>
<evidence type="ECO:0000313" key="9">
    <source>
        <dbReference type="EMBL" id="GKX32137.1"/>
    </source>
</evidence>
<comment type="caution">
    <text evidence="9">The sequence shown here is derived from an EMBL/GenBank/DDBJ whole genome shotgun (WGS) entry which is preliminary data.</text>
</comment>
<comment type="similarity">
    <text evidence="2 7">Belongs to the membrane-bound acyltransferase family.</text>
</comment>
<feature type="transmembrane region" description="Helical" evidence="8">
    <location>
        <begin position="30"/>
        <end position="53"/>
    </location>
</feature>
<evidence type="ECO:0000256" key="8">
    <source>
        <dbReference type="SAM" id="Phobius"/>
    </source>
</evidence>
<feature type="transmembrane region" description="Helical" evidence="8">
    <location>
        <begin position="440"/>
        <end position="458"/>
    </location>
</feature>
<dbReference type="GO" id="GO:0005886">
    <property type="term" value="C:plasma membrane"/>
    <property type="evidence" value="ECO:0007669"/>
    <property type="project" value="UniProtKB-SubCell"/>
</dbReference>
<evidence type="ECO:0000313" key="10">
    <source>
        <dbReference type="Proteomes" id="UP001144256"/>
    </source>
</evidence>
<dbReference type="PIRSF" id="PIRSF016636">
    <property type="entry name" value="AlgI_DltB"/>
    <property type="match status" value="1"/>
</dbReference>
<dbReference type="PIRSF" id="PIRSF500217">
    <property type="entry name" value="AlgI"/>
    <property type="match status" value="1"/>
</dbReference>
<evidence type="ECO:0000256" key="6">
    <source>
        <dbReference type="ARBA" id="ARBA00023136"/>
    </source>
</evidence>
<dbReference type="Proteomes" id="UP001144256">
    <property type="component" value="Unassembled WGS sequence"/>
</dbReference>
<keyword evidence="4 8" id="KW-0812">Transmembrane</keyword>
<keyword evidence="3 7" id="KW-1003">Cell membrane</keyword>
<dbReference type="Pfam" id="PF03062">
    <property type="entry name" value="MBOAT"/>
    <property type="match status" value="1"/>
</dbReference>
<keyword evidence="10" id="KW-1185">Reference proteome</keyword>
<keyword evidence="7" id="KW-0012">Acyltransferase</keyword>
<dbReference type="PANTHER" id="PTHR13285">
    <property type="entry name" value="ACYLTRANSFERASE"/>
    <property type="match status" value="1"/>
</dbReference>
<name>A0A9W5YDV2_9FIRM</name>
<feature type="transmembrane region" description="Helical" evidence="8">
    <location>
        <begin position="399"/>
        <end position="420"/>
    </location>
</feature>
<sequence length="470" mass="54719">MVFSSLVFIFIFLPVTLILYFIAPKKIRNIILLIVSLIFYAWGEPIYILLMIFSSIVDYIHGMLIEKYRDQGIKAKLVVLSSVIINLSLLGFFKYADFIILNINSVLGTSLDTFNLPLPIGISFYTFQTMSYTIDVYRKQAPVQKNPIALATYVTLFPQLIAGPIVRYQTIAHQINNRKETVDKFAHGLERFIIGLGKKVLLANNIGFLWGQIQNTNINDLTILTSWLGIIAFGFQIYFDFSGYSDMAIGLGKMFGFDFLENFNYPYISTSITEFWRRWHISLGSWFRDYVYIPLGGNRGSRFKLYRNLFVVWFLTGLWHGASWNFVIWGLYFGFIIAIEKAFLLKYINKLWKPIRHLYALLLIIVGWVLFSFDDLEVTIEYLKVMFGFNDVPLINNQFMYYLYTNLILLIVLVVLSTPIIKKWYQTKVSNNKSTKIQEAIMPIALFLILFISTAYLVDSTYNPFLYFRF</sequence>
<feature type="transmembrane region" description="Helical" evidence="8">
    <location>
        <begin position="6"/>
        <end position="23"/>
    </location>
</feature>
<dbReference type="InterPro" id="IPR004299">
    <property type="entry name" value="MBOAT_fam"/>
</dbReference>
<evidence type="ECO:0000256" key="5">
    <source>
        <dbReference type="ARBA" id="ARBA00022989"/>
    </source>
</evidence>
<dbReference type="EMBL" id="BRLB01000027">
    <property type="protein sequence ID" value="GKX32137.1"/>
    <property type="molecule type" value="Genomic_DNA"/>
</dbReference>